<reference evidence="6 7" key="2">
    <citation type="journal article" date="2010" name="Stand. Genomic Sci.">
        <title>Complete genome sequence of Gordonia bronchialis type strain (3410).</title>
        <authorList>
            <person name="Ivanova N."/>
            <person name="Sikorski J."/>
            <person name="Jando M."/>
            <person name="Lapidus A."/>
            <person name="Nolan M."/>
            <person name="Lucas S."/>
            <person name="Del Rio T.G."/>
            <person name="Tice H."/>
            <person name="Copeland A."/>
            <person name="Cheng J.F."/>
            <person name="Chen F."/>
            <person name="Bruce D."/>
            <person name="Goodwin L."/>
            <person name="Pitluck S."/>
            <person name="Mavromatis K."/>
            <person name="Ovchinnikova G."/>
            <person name="Pati A."/>
            <person name="Chen A."/>
            <person name="Palaniappan K."/>
            <person name="Land M."/>
            <person name="Hauser L."/>
            <person name="Chang Y.J."/>
            <person name="Jeffries C.D."/>
            <person name="Chain P."/>
            <person name="Saunders E."/>
            <person name="Han C."/>
            <person name="Detter J.C."/>
            <person name="Brettin T."/>
            <person name="Rohde M."/>
            <person name="Goker M."/>
            <person name="Bristow J."/>
            <person name="Eisen J.A."/>
            <person name="Markowitz V."/>
            <person name="Hugenholtz P."/>
            <person name="Klenk H.P."/>
            <person name="Kyrpides N.C."/>
        </authorList>
    </citation>
    <scope>NUCLEOTIDE SEQUENCE [LARGE SCALE GENOMIC DNA]</scope>
    <source>
        <strain evidence="7">ATCC 25592 / DSM 43247 / BCRC 13721 / JCM 3198 / KCTC 3076 / NBRC 16047 / NCTC 10667</strain>
        <strain evidence="6">DSM 43247</strain>
    </source>
</reference>
<evidence type="ECO:0000256" key="1">
    <source>
        <dbReference type="ARBA" id="ARBA00009277"/>
    </source>
</evidence>
<feature type="domain" description="Integrase catalytic" evidence="2">
    <location>
        <begin position="138"/>
        <end position="316"/>
    </location>
</feature>
<sequence length="518" mass="57667">MTQLLELFRHWYAGRSQVQISQALGLDRKTIRKYLAPALAAGMSPGTGDKFDESVWRELIGGWFPEVVDPSTRAVTWPPIAKHHKWISGQLDATVTVATIAQRLRDDHGVDVSESSVRRYVTAHFADKINEKRATPPRPPVPAGEEAQVDYGKLGMWTNPETGKRVSVWAFAIILSCSRWLFVQPVLKMDQTSWCASHVDAFEFFGGVPERIVCDNLKTGVSKPDLYDPQINRAYAELASFYEVLIDPARAFTPKDKPRIERPMPYIRDSFFTGREFTSLPQMQQAALDWCLNVYGRHAHRGIDGVPPAELFAQIERDVLTPLPPRRFERVTYHVGKVAPDCHVKAGTALYSVPWRLIGSHVRVRTCGDMVQVFADDQVVATHVLHLSGRATNLEHYPPHKVAYHSRPVAWCRKQAEEIGEHAVAVVAELSEVNAIHRLRAIQSIVGLRTKYPDDRINAACARAIAVGDVGPRTIKGILIAGTEYDDTITTSPVAPTPPAFLRGPHAFADDLDTAAGQ</sequence>
<dbReference type="KEGG" id="gbr:Gbro_1310"/>
<dbReference type="eggNOG" id="COG4584">
    <property type="taxonomic scope" value="Bacteria"/>
</dbReference>
<dbReference type="Proteomes" id="UP000001219">
    <property type="component" value="Chromosome"/>
</dbReference>
<reference evidence="7" key="1">
    <citation type="submission" date="2009-10" db="EMBL/GenBank/DDBJ databases">
        <title>The complete chromosome of Gordonia bronchialis DSM 43247.</title>
        <authorList>
            <consortium name="US DOE Joint Genome Institute (JGI-PGF)"/>
            <person name="Lucas S."/>
            <person name="Copeland A."/>
            <person name="Lapidus A."/>
            <person name="Glavina del Rio T."/>
            <person name="Dalin E."/>
            <person name="Tice H."/>
            <person name="Bruce D."/>
            <person name="Goodwin L."/>
            <person name="Pitluck S."/>
            <person name="Kyrpides N."/>
            <person name="Mavromatis K."/>
            <person name="Ivanova N."/>
            <person name="Ovchinnikova G."/>
            <person name="Saunders E."/>
            <person name="Brettin T."/>
            <person name="Detter J.C."/>
            <person name="Han C."/>
            <person name="Larimer F."/>
            <person name="Land M."/>
            <person name="Hauser L."/>
            <person name="Markowitz V."/>
            <person name="Cheng J.-F."/>
            <person name="Hugenholtz P."/>
            <person name="Woyke T."/>
            <person name="Wu D."/>
            <person name="Jando M."/>
            <person name="Schneider S."/>
            <person name="Goeker M."/>
            <person name="Klenk H.-P."/>
            <person name="Eisen J.A."/>
        </authorList>
    </citation>
    <scope>NUCLEOTIDE SEQUENCE [LARGE SCALE GENOMIC DNA]</scope>
    <source>
        <strain evidence="7">ATCC 25592 / DSM 43247 / BCRC 13721 / JCM 3198 / KCTC 3076 / NBRC 16047 / NCTC 10667</strain>
    </source>
</reference>
<dbReference type="Pfam" id="PF00665">
    <property type="entry name" value="rve"/>
    <property type="match status" value="1"/>
</dbReference>
<evidence type="ECO:0000313" key="5">
    <source>
        <dbReference type="EMBL" id="ACY21148.1"/>
    </source>
</evidence>
<dbReference type="EMBL" id="CP001802">
    <property type="protein sequence ID" value="ACY20599.1"/>
    <property type="molecule type" value="Genomic_DNA"/>
</dbReference>
<dbReference type="Pfam" id="PF22483">
    <property type="entry name" value="Mu-transpos_C_2"/>
    <property type="match status" value="1"/>
</dbReference>
<dbReference type="EMBL" id="CP001802">
    <property type="protein sequence ID" value="ACY21148.1"/>
    <property type="molecule type" value="Genomic_DNA"/>
</dbReference>
<evidence type="ECO:0000313" key="4">
    <source>
        <dbReference type="EMBL" id="ACY20599.1"/>
    </source>
</evidence>
<evidence type="ECO:0000313" key="6">
    <source>
        <dbReference type="EMBL" id="ACY23398.1"/>
    </source>
</evidence>
<dbReference type="KEGG" id="gbr:Gbro_4252"/>
<comment type="similarity">
    <text evidence="1">Belongs to the transposase IS21/IS408/IS1162 family.</text>
</comment>
<dbReference type="InterPro" id="IPR012337">
    <property type="entry name" value="RNaseH-like_sf"/>
</dbReference>
<dbReference type="HOGENOM" id="CLU_020626_11_2_11"/>
<dbReference type="InterPro" id="IPR036397">
    <property type="entry name" value="RNaseH_sf"/>
</dbReference>
<organism evidence="6 7">
    <name type="scientific">Gordonia bronchialis (strain ATCC 25592 / DSM 43247 / BCRC 13721 / JCM 3198 / KCTC 3076 / NBRC 16047 / NCTC 10667)</name>
    <name type="common">Rhodococcus bronchialis</name>
    <dbReference type="NCBI Taxonomy" id="526226"/>
    <lineage>
        <taxon>Bacteria</taxon>
        <taxon>Bacillati</taxon>
        <taxon>Actinomycetota</taxon>
        <taxon>Actinomycetes</taxon>
        <taxon>Mycobacteriales</taxon>
        <taxon>Gordoniaceae</taxon>
        <taxon>Gordonia</taxon>
    </lineage>
</organism>
<dbReference type="AlphaFoldDB" id="D0L5E0"/>
<keyword evidence="7" id="KW-1185">Reference proteome</keyword>
<dbReference type="EMBL" id="CP001802">
    <property type="protein sequence ID" value="ACY23398.1"/>
    <property type="molecule type" value="Genomic_DNA"/>
</dbReference>
<dbReference type="PANTHER" id="PTHR35004">
    <property type="entry name" value="TRANSPOSASE RV3428C-RELATED"/>
    <property type="match status" value="1"/>
</dbReference>
<dbReference type="InterPro" id="IPR054353">
    <property type="entry name" value="IstA-like_C"/>
</dbReference>
<dbReference type="InterPro" id="IPR001584">
    <property type="entry name" value="Integrase_cat-core"/>
</dbReference>
<evidence type="ECO:0000313" key="3">
    <source>
        <dbReference type="EMBL" id="ACY19694.1"/>
    </source>
</evidence>
<protein>
    <submittedName>
        <fullName evidence="6">Integrase catalytic region</fullName>
    </submittedName>
</protein>
<dbReference type="SUPFAM" id="SSF53098">
    <property type="entry name" value="Ribonuclease H-like"/>
    <property type="match status" value="1"/>
</dbReference>
<accession>D0L5E0</accession>
<dbReference type="KEGG" id="gbr:Gbro_1893"/>
<dbReference type="EMBL" id="CP001802">
    <property type="protein sequence ID" value="ACY19694.1"/>
    <property type="molecule type" value="Genomic_DNA"/>
</dbReference>
<dbReference type="GO" id="GO:0015074">
    <property type="term" value="P:DNA integration"/>
    <property type="evidence" value="ECO:0007669"/>
    <property type="project" value="InterPro"/>
</dbReference>
<dbReference type="OrthoDB" id="2065409at2"/>
<dbReference type="GO" id="GO:0003676">
    <property type="term" value="F:nucleic acid binding"/>
    <property type="evidence" value="ECO:0007669"/>
    <property type="project" value="InterPro"/>
</dbReference>
<name>D0L5E0_GORB4</name>
<gene>
    <name evidence="3" type="ordered locus">Gbro_0359</name>
    <name evidence="4" type="ordered locus">Gbro_1310</name>
    <name evidence="5" type="ordered locus">Gbro_1893</name>
    <name evidence="6" type="ordered locus">Gbro_4252</name>
</gene>
<dbReference type="PROSITE" id="PS50994">
    <property type="entry name" value="INTEGRASE"/>
    <property type="match status" value="1"/>
</dbReference>
<evidence type="ECO:0000259" key="2">
    <source>
        <dbReference type="PROSITE" id="PS50994"/>
    </source>
</evidence>
<dbReference type="STRING" id="526226.Gbro_0359"/>
<dbReference type="KEGG" id="gbr:Gbro_0359"/>
<proteinExistence type="inferred from homology"/>
<dbReference type="Gene3D" id="3.30.420.10">
    <property type="entry name" value="Ribonuclease H-like superfamily/Ribonuclease H"/>
    <property type="match status" value="1"/>
</dbReference>
<dbReference type="PANTHER" id="PTHR35004:SF8">
    <property type="entry name" value="TRANSPOSASE RV3428C-RELATED"/>
    <property type="match status" value="1"/>
</dbReference>
<dbReference type="NCBIfam" id="NF033546">
    <property type="entry name" value="transpos_IS21"/>
    <property type="match status" value="1"/>
</dbReference>
<dbReference type="RefSeq" id="WP_012832285.1">
    <property type="nucleotide sequence ID" value="NC_013441.1"/>
</dbReference>
<evidence type="ECO:0000313" key="7">
    <source>
        <dbReference type="Proteomes" id="UP000001219"/>
    </source>
</evidence>